<evidence type="ECO:0000313" key="6">
    <source>
        <dbReference type="Proteomes" id="UP000599009"/>
    </source>
</evidence>
<dbReference type="Pfam" id="PF12833">
    <property type="entry name" value="HTH_18"/>
    <property type="match status" value="1"/>
</dbReference>
<feature type="domain" description="HTH araC/xylS-type" evidence="4">
    <location>
        <begin position="182"/>
        <end position="283"/>
    </location>
</feature>
<comment type="caution">
    <text evidence="5">The sequence shown here is derived from an EMBL/GenBank/DDBJ whole genome shotgun (WGS) entry which is preliminary data.</text>
</comment>
<dbReference type="Proteomes" id="UP000599009">
    <property type="component" value="Unassembled WGS sequence"/>
</dbReference>
<dbReference type="SUPFAM" id="SSF46689">
    <property type="entry name" value="Homeodomain-like"/>
    <property type="match status" value="2"/>
</dbReference>
<evidence type="ECO:0000256" key="1">
    <source>
        <dbReference type="ARBA" id="ARBA00023015"/>
    </source>
</evidence>
<dbReference type="PROSITE" id="PS00041">
    <property type="entry name" value="HTH_ARAC_FAMILY_1"/>
    <property type="match status" value="2"/>
</dbReference>
<gene>
    <name evidence="5" type="ORF">GCM10011394_05580</name>
</gene>
<proteinExistence type="predicted"/>
<dbReference type="InterPro" id="IPR018060">
    <property type="entry name" value="HTH_AraC"/>
</dbReference>
<protein>
    <recommendedName>
        <fullName evidence="4">HTH araC/xylS-type domain-containing protein</fullName>
    </recommendedName>
</protein>
<dbReference type="InterPro" id="IPR050204">
    <property type="entry name" value="AraC_XylS_family_regulators"/>
</dbReference>
<organism evidence="5 6">
    <name type="scientific">Luteimonas terricola</name>
    <dbReference type="NCBI Taxonomy" id="645597"/>
    <lineage>
        <taxon>Bacteria</taxon>
        <taxon>Pseudomonadati</taxon>
        <taxon>Pseudomonadota</taxon>
        <taxon>Gammaproteobacteria</taxon>
        <taxon>Lysobacterales</taxon>
        <taxon>Lysobacteraceae</taxon>
        <taxon>Luteimonas</taxon>
    </lineage>
</organism>
<dbReference type="SMART" id="SM00342">
    <property type="entry name" value="HTH_ARAC"/>
    <property type="match status" value="1"/>
</dbReference>
<keyword evidence="2" id="KW-0238">DNA-binding</keyword>
<dbReference type="PANTHER" id="PTHR46796">
    <property type="entry name" value="HTH-TYPE TRANSCRIPTIONAL ACTIVATOR RHAS-RELATED"/>
    <property type="match status" value="1"/>
</dbReference>
<dbReference type="Gene3D" id="1.10.10.60">
    <property type="entry name" value="Homeodomain-like"/>
    <property type="match status" value="2"/>
</dbReference>
<evidence type="ECO:0000259" key="4">
    <source>
        <dbReference type="PROSITE" id="PS01124"/>
    </source>
</evidence>
<keyword evidence="3" id="KW-0804">Transcription</keyword>
<keyword evidence="6" id="KW-1185">Reference proteome</keyword>
<dbReference type="InterPro" id="IPR009057">
    <property type="entry name" value="Homeodomain-like_sf"/>
</dbReference>
<accession>A0ABQ2E7F3</accession>
<reference evidence="6" key="1">
    <citation type="journal article" date="2019" name="Int. J. Syst. Evol. Microbiol.">
        <title>The Global Catalogue of Microorganisms (GCM) 10K type strain sequencing project: providing services to taxonomists for standard genome sequencing and annotation.</title>
        <authorList>
            <consortium name="The Broad Institute Genomics Platform"/>
            <consortium name="The Broad Institute Genome Sequencing Center for Infectious Disease"/>
            <person name="Wu L."/>
            <person name="Ma J."/>
        </authorList>
    </citation>
    <scope>NUCLEOTIDE SEQUENCE [LARGE SCALE GENOMIC DNA]</scope>
    <source>
        <strain evidence="6">CGMCC 1.8985</strain>
    </source>
</reference>
<dbReference type="InterPro" id="IPR018062">
    <property type="entry name" value="HTH_AraC-typ_CS"/>
</dbReference>
<keyword evidence="1" id="KW-0805">Transcription regulation</keyword>
<evidence type="ECO:0000313" key="5">
    <source>
        <dbReference type="EMBL" id="GGJ99329.1"/>
    </source>
</evidence>
<evidence type="ECO:0000256" key="3">
    <source>
        <dbReference type="ARBA" id="ARBA00023163"/>
    </source>
</evidence>
<name>A0ABQ2E7F3_9GAMM</name>
<dbReference type="PROSITE" id="PS01124">
    <property type="entry name" value="HTH_ARAC_FAMILY_2"/>
    <property type="match status" value="1"/>
</dbReference>
<evidence type="ECO:0000256" key="2">
    <source>
        <dbReference type="ARBA" id="ARBA00023125"/>
    </source>
</evidence>
<sequence length="288" mass="30624">MVDVEFWRAGQGGGIDLTGVEGVHCVRGFGRGSHALVAAASPSLWCVLRGSVEVRGADGAFRVPRRHFLALPAGAAVRALGRDGADWVALALPPPAVAAILRSVGVRRGPGPLLFSSVLPMDRALLRAVAAVARAAGDGQRPAMDILLGSVLQAARDAQAPSRDWVARASGRTEGHRRQTVQRLLSAHSRILNSPFEGSDLDSLAAAARYSKSHFLRSFRDVFGITPHDLVIQTRMELAKDLIANSDLAISEVAASVGYESRFAFARSFKKCVGLTATRFRQDLADAA</sequence>
<dbReference type="EMBL" id="BMME01000001">
    <property type="protein sequence ID" value="GGJ99329.1"/>
    <property type="molecule type" value="Genomic_DNA"/>
</dbReference>